<feature type="non-terminal residue" evidence="2">
    <location>
        <position position="1"/>
    </location>
</feature>
<organism evidence="2 3">
    <name type="scientific">Paraglomus brasilianum</name>
    <dbReference type="NCBI Taxonomy" id="144538"/>
    <lineage>
        <taxon>Eukaryota</taxon>
        <taxon>Fungi</taxon>
        <taxon>Fungi incertae sedis</taxon>
        <taxon>Mucoromycota</taxon>
        <taxon>Glomeromycotina</taxon>
        <taxon>Glomeromycetes</taxon>
        <taxon>Paraglomerales</taxon>
        <taxon>Paraglomeraceae</taxon>
        <taxon>Paraglomus</taxon>
    </lineage>
</organism>
<accession>A0A9N9D8X1</accession>
<proteinExistence type="predicted"/>
<feature type="region of interest" description="Disordered" evidence="1">
    <location>
        <begin position="18"/>
        <end position="52"/>
    </location>
</feature>
<gene>
    <name evidence="2" type="ORF">PBRASI_LOCUS9172</name>
</gene>
<dbReference type="AlphaFoldDB" id="A0A9N9D8X1"/>
<name>A0A9N9D8X1_9GLOM</name>
<evidence type="ECO:0000313" key="3">
    <source>
        <dbReference type="Proteomes" id="UP000789739"/>
    </source>
</evidence>
<dbReference type="EMBL" id="CAJVPI010001876">
    <property type="protein sequence ID" value="CAG8629538.1"/>
    <property type="molecule type" value="Genomic_DNA"/>
</dbReference>
<evidence type="ECO:0000256" key="1">
    <source>
        <dbReference type="SAM" id="MobiDB-lite"/>
    </source>
</evidence>
<evidence type="ECO:0000313" key="2">
    <source>
        <dbReference type="EMBL" id="CAG8629538.1"/>
    </source>
</evidence>
<keyword evidence="3" id="KW-1185">Reference proteome</keyword>
<sequence>MMLHPSVSLRGQEFLETRGEKRLSNMKKKTTRYASSGDARKDGFPIRNKQRI</sequence>
<comment type="caution">
    <text evidence="2">The sequence shown here is derived from an EMBL/GenBank/DDBJ whole genome shotgun (WGS) entry which is preliminary data.</text>
</comment>
<dbReference type="Proteomes" id="UP000789739">
    <property type="component" value="Unassembled WGS sequence"/>
</dbReference>
<reference evidence="2" key="1">
    <citation type="submission" date="2021-06" db="EMBL/GenBank/DDBJ databases">
        <authorList>
            <person name="Kallberg Y."/>
            <person name="Tangrot J."/>
            <person name="Rosling A."/>
        </authorList>
    </citation>
    <scope>NUCLEOTIDE SEQUENCE</scope>
    <source>
        <strain evidence="2">BR232B</strain>
    </source>
</reference>
<protein>
    <submittedName>
        <fullName evidence="2">2729_t:CDS:1</fullName>
    </submittedName>
</protein>